<dbReference type="Pfam" id="PF04117">
    <property type="entry name" value="Mpv17_PMP22"/>
    <property type="match status" value="1"/>
</dbReference>
<dbReference type="KEGG" id="vg:5658941"/>
<organism evidence="6 7">
    <name type="scientific">Paramecium bursaria Chlorella virus NY2A</name>
    <name type="common">PBCV-NY2A</name>
    <dbReference type="NCBI Taxonomy" id="46021"/>
    <lineage>
        <taxon>Viruses</taxon>
        <taxon>Varidnaviria</taxon>
        <taxon>Bamfordvirae</taxon>
        <taxon>Nucleocytoviricota</taxon>
        <taxon>Megaviricetes</taxon>
        <taxon>Algavirales</taxon>
        <taxon>Phycodnaviridae</taxon>
        <taxon>Chlorovirus</taxon>
        <taxon>Chlorovirus americanus</taxon>
    </lineage>
</organism>
<dbReference type="RefSeq" id="YP_001498055.1">
    <property type="nucleotide sequence ID" value="NC_009898.1"/>
</dbReference>
<dbReference type="GeneID" id="5658941"/>
<sequence>MFLKLPTGARAMPLSKVHREAFLGGVISLGVDITLQKMAKKSVDFGRTIRIVSFSVLSTYPQARYFDVLDSIFHKKTLQSAINKTILNQIFFAPVNISCAITWNLFFESKSEFIVSKLKSSVVPSMIEGASFWIPLNIIGFYLIPDYHRIMFFKLCSIPYKFIFTNRIFKK</sequence>
<organismHost>
    <name type="scientific">Chlorella</name>
    <dbReference type="NCBI Taxonomy" id="3071"/>
</organismHost>
<evidence type="ECO:0000313" key="7">
    <source>
        <dbReference type="Proteomes" id="UP000202419"/>
    </source>
</evidence>
<dbReference type="OrthoDB" id="14439at10239"/>
<protein>
    <submittedName>
        <fullName evidence="6">Uncharacterized protein B859L</fullName>
    </submittedName>
</protein>
<gene>
    <name evidence="6" type="primary">B859L</name>
    <name evidence="6" type="ORF">NY2A_B859L</name>
</gene>
<dbReference type="PANTHER" id="PTHR11266">
    <property type="entry name" value="PEROXISOMAL MEMBRANE PROTEIN 2, PXMP2 MPV17"/>
    <property type="match status" value="1"/>
</dbReference>
<keyword evidence="7" id="KW-1185">Reference proteome</keyword>
<dbReference type="PANTHER" id="PTHR11266:SF91">
    <property type="entry name" value="EXPRESSED PROTEIN"/>
    <property type="match status" value="1"/>
</dbReference>
<evidence type="ECO:0000256" key="5">
    <source>
        <dbReference type="SAM" id="Phobius"/>
    </source>
</evidence>
<comment type="subcellular location">
    <subcellularLocation>
        <location evidence="1">Membrane</location>
        <topology evidence="1">Multi-pass membrane protein</topology>
    </subcellularLocation>
</comment>
<feature type="transmembrane region" description="Helical" evidence="5">
    <location>
        <begin position="86"/>
        <end position="106"/>
    </location>
</feature>
<dbReference type="InterPro" id="IPR007248">
    <property type="entry name" value="Mpv17_PMP22"/>
</dbReference>
<dbReference type="Proteomes" id="UP000202419">
    <property type="component" value="Segment"/>
</dbReference>
<keyword evidence="3 5" id="KW-1133">Transmembrane helix</keyword>
<reference evidence="6 7" key="1">
    <citation type="journal article" date="2007" name="Virology">
        <title>Sequence and annotation of the 369-kb NY-2A and the 345-kb AR158 viruses that infect Chlorella NC64A.</title>
        <authorList>
            <person name="Fitzgerald L.A."/>
            <person name="Graves M.V."/>
            <person name="Li X."/>
            <person name="Feldblyum T."/>
            <person name="Nierman W.C."/>
            <person name="Van Etten J.L."/>
        </authorList>
    </citation>
    <scope>NUCLEOTIDE SEQUENCE [LARGE SCALE GENOMIC DNA]</scope>
    <source>
        <strain evidence="6 7">NY-2A</strain>
    </source>
</reference>
<accession>A7IY34</accession>
<evidence type="ECO:0000256" key="3">
    <source>
        <dbReference type="ARBA" id="ARBA00022989"/>
    </source>
</evidence>
<evidence type="ECO:0000256" key="2">
    <source>
        <dbReference type="ARBA" id="ARBA00022692"/>
    </source>
</evidence>
<evidence type="ECO:0000256" key="1">
    <source>
        <dbReference type="ARBA" id="ARBA00004141"/>
    </source>
</evidence>
<dbReference type="EMBL" id="DQ491002">
    <property type="protein sequence ID" value="ABT15258.1"/>
    <property type="molecule type" value="Genomic_DNA"/>
</dbReference>
<proteinExistence type="predicted"/>
<evidence type="ECO:0000256" key="4">
    <source>
        <dbReference type="ARBA" id="ARBA00023136"/>
    </source>
</evidence>
<keyword evidence="4 5" id="KW-0472">Membrane</keyword>
<evidence type="ECO:0000313" key="6">
    <source>
        <dbReference type="EMBL" id="ABT15258.1"/>
    </source>
</evidence>
<dbReference type="GO" id="GO:0016020">
    <property type="term" value="C:membrane"/>
    <property type="evidence" value="ECO:0007669"/>
    <property type="project" value="UniProtKB-SubCell"/>
</dbReference>
<keyword evidence="2 5" id="KW-0812">Transmembrane</keyword>
<feature type="transmembrane region" description="Helical" evidence="5">
    <location>
        <begin position="126"/>
        <end position="144"/>
    </location>
</feature>
<name>A7IY34_PBCVN</name>